<dbReference type="Proteomes" id="UP000050640">
    <property type="component" value="Unplaced"/>
</dbReference>
<dbReference type="SUPFAM" id="SSF56112">
    <property type="entry name" value="Protein kinase-like (PK-like)"/>
    <property type="match status" value="1"/>
</dbReference>
<dbReference type="InterPro" id="IPR011009">
    <property type="entry name" value="Kinase-like_dom_sf"/>
</dbReference>
<dbReference type="STRING" id="1147741.A0A0R3RTN5"/>
<keyword evidence="1" id="KW-1185">Reference proteome</keyword>
<evidence type="ECO:0000313" key="2">
    <source>
        <dbReference type="WBParaSite" id="EEL_0000534201-mRNA-1"/>
    </source>
</evidence>
<dbReference type="Gene3D" id="3.30.200.20">
    <property type="entry name" value="Phosphorylase Kinase, domain 1"/>
    <property type="match status" value="1"/>
</dbReference>
<evidence type="ECO:0000313" key="1">
    <source>
        <dbReference type="Proteomes" id="UP000050640"/>
    </source>
</evidence>
<protein>
    <submittedName>
        <fullName evidence="2">Protein kinase domain-containing protein</fullName>
    </submittedName>
</protein>
<name>A0A0R3RTN5_9BILA</name>
<proteinExistence type="predicted"/>
<reference evidence="2" key="1">
    <citation type="submission" date="2017-02" db="UniProtKB">
        <authorList>
            <consortium name="WormBaseParasite"/>
        </authorList>
    </citation>
    <scope>IDENTIFICATION</scope>
</reference>
<sequence length="75" mass="9193">MQCISENGCYKNNRHKKDLKYTKKKCLSREIELVRKLQHDNIIKIYKVIEENPYVRIMQYFTSRDDLLQKNKTKK</sequence>
<accession>A0A0R3RTN5</accession>
<dbReference type="AlphaFoldDB" id="A0A0R3RTN5"/>
<dbReference type="WBParaSite" id="EEL_0000534201-mRNA-1">
    <property type="protein sequence ID" value="EEL_0000534201-mRNA-1"/>
    <property type="gene ID" value="EEL_0000534201"/>
</dbReference>
<organism evidence="1 2">
    <name type="scientific">Elaeophora elaphi</name>
    <dbReference type="NCBI Taxonomy" id="1147741"/>
    <lineage>
        <taxon>Eukaryota</taxon>
        <taxon>Metazoa</taxon>
        <taxon>Ecdysozoa</taxon>
        <taxon>Nematoda</taxon>
        <taxon>Chromadorea</taxon>
        <taxon>Rhabditida</taxon>
        <taxon>Spirurina</taxon>
        <taxon>Spiruromorpha</taxon>
        <taxon>Filarioidea</taxon>
        <taxon>Onchocercidae</taxon>
        <taxon>Elaeophora</taxon>
    </lineage>
</organism>